<evidence type="ECO:0000313" key="3">
    <source>
        <dbReference type="EMBL" id="KRG66998.1"/>
    </source>
</evidence>
<feature type="domain" description="DUF58" evidence="2">
    <location>
        <begin position="216"/>
        <end position="247"/>
    </location>
</feature>
<evidence type="ECO:0000313" key="4">
    <source>
        <dbReference type="Proteomes" id="UP000051863"/>
    </source>
</evidence>
<dbReference type="AlphaFoldDB" id="A0A0R0CDN3"/>
<accession>A0A0R0CDN3</accession>
<comment type="caution">
    <text evidence="3">The sequence shown here is derived from an EMBL/GenBank/DDBJ whole genome shotgun (WGS) entry which is preliminary data.</text>
</comment>
<dbReference type="PANTHER" id="PTHR34351">
    <property type="entry name" value="SLR1927 PROTEIN-RELATED"/>
    <property type="match status" value="1"/>
</dbReference>
<keyword evidence="1" id="KW-1133">Transmembrane helix</keyword>
<dbReference type="InterPro" id="IPR002881">
    <property type="entry name" value="DUF58"/>
</dbReference>
<proteinExistence type="predicted"/>
<organism evidence="3 4">
    <name type="scientific">Stenotrophomonas terrae</name>
    <dbReference type="NCBI Taxonomy" id="405446"/>
    <lineage>
        <taxon>Bacteria</taxon>
        <taxon>Pseudomonadati</taxon>
        <taxon>Pseudomonadota</taxon>
        <taxon>Gammaproteobacteria</taxon>
        <taxon>Lysobacterales</taxon>
        <taxon>Lysobacteraceae</taxon>
        <taxon>Stenotrophomonas</taxon>
    </lineage>
</organism>
<reference evidence="3 4" key="1">
    <citation type="submission" date="2015-05" db="EMBL/GenBank/DDBJ databases">
        <title>Genome sequencing and analysis of members of genus Stenotrophomonas.</title>
        <authorList>
            <person name="Patil P.P."/>
            <person name="Midha S."/>
            <person name="Patil P.B."/>
        </authorList>
    </citation>
    <scope>NUCLEOTIDE SEQUENCE [LARGE SCALE GENOMIC DNA]</scope>
    <source>
        <strain evidence="3 4">DSM 18941</strain>
    </source>
</reference>
<feature type="transmembrane region" description="Helical" evidence="1">
    <location>
        <begin position="33"/>
        <end position="56"/>
    </location>
</feature>
<keyword evidence="1" id="KW-0472">Membrane</keyword>
<protein>
    <submittedName>
        <fullName evidence="3">Membrane protein</fullName>
    </submittedName>
</protein>
<sequence>MRAALRQRLQALQLLARPRQPEDLPVQLDRRRIYVLPTGFGLFLAALLAVMLLGALNYNNNPALLLALVLAATALASTLQAHLQLSGLRLQALSADPVAAGNPIRLRLALARSDRRPRRALQLDCAQARTHFNLEQDSQAEADLWLPTQQRGWLDLSRIRVATTQPLGLVRAWAWFWPDTALLVYPSPETNAPPLPDAGSASTRTRVHPQGEELQQMRPYRSGDSRRSIAWKHSARRDELLVREYERPYGAELVLDWQQLRALPHERRISRLARWVDEAEREGRSYQLRLPGMPPLGPASGDAHRHLCLRALALLPAA</sequence>
<evidence type="ECO:0000256" key="1">
    <source>
        <dbReference type="SAM" id="Phobius"/>
    </source>
</evidence>
<dbReference type="OrthoDB" id="5298497at2"/>
<keyword evidence="4" id="KW-1185">Reference proteome</keyword>
<dbReference type="EMBL" id="LDJJ01000037">
    <property type="protein sequence ID" value="KRG66998.1"/>
    <property type="molecule type" value="Genomic_DNA"/>
</dbReference>
<name>A0A0R0CDN3_9GAMM</name>
<dbReference type="PATRIC" id="fig|405446.3.peg.1909"/>
<dbReference type="Proteomes" id="UP000051863">
    <property type="component" value="Unassembled WGS sequence"/>
</dbReference>
<dbReference type="Pfam" id="PF01882">
    <property type="entry name" value="DUF58"/>
    <property type="match status" value="1"/>
</dbReference>
<evidence type="ECO:0000259" key="2">
    <source>
        <dbReference type="Pfam" id="PF01882"/>
    </source>
</evidence>
<dbReference type="PANTHER" id="PTHR34351:SF1">
    <property type="entry name" value="SLR1927 PROTEIN"/>
    <property type="match status" value="1"/>
</dbReference>
<dbReference type="RefSeq" id="WP_057628940.1">
    <property type="nucleotide sequence ID" value="NZ_LDJJ01000037.1"/>
</dbReference>
<feature type="transmembrane region" description="Helical" evidence="1">
    <location>
        <begin position="62"/>
        <end position="83"/>
    </location>
</feature>
<gene>
    <name evidence="3" type="ORF">ABB27_12035</name>
</gene>
<keyword evidence="1" id="KW-0812">Transmembrane</keyword>